<evidence type="ECO:0000259" key="4">
    <source>
        <dbReference type="PROSITE" id="PS50043"/>
    </source>
</evidence>
<accession>A0ABY8CCH5</accession>
<keyword evidence="6" id="KW-1185">Reference proteome</keyword>
<dbReference type="Proteomes" id="UP001222275">
    <property type="component" value="Chromosome"/>
</dbReference>
<dbReference type="PANTHER" id="PTHR44688">
    <property type="entry name" value="DNA-BINDING TRANSCRIPTIONAL ACTIVATOR DEVR_DOSR"/>
    <property type="match status" value="1"/>
</dbReference>
<dbReference type="InterPro" id="IPR000792">
    <property type="entry name" value="Tscrpt_reg_LuxR_C"/>
</dbReference>
<dbReference type="SMART" id="SM00421">
    <property type="entry name" value="HTH_LUXR"/>
    <property type="match status" value="1"/>
</dbReference>
<sequence>MQNITDIDMLQQTISIQSCLIAGHSIEAIFRNGSHYIFDESDADMGGLCLLQKDSMQLEFILEKRDIFHKLLKRYHLQSHTLVLDSMKKQHTKAFLAGEEYVRSNSLEILLTDSLSKNKIKFFEESHVFTDMITFPIYSFQNQLIGCIFFCFLENKKPDITKLSKIRTMMETIVRPFHDDEKRTFQGKCIQIVNDVPLLTSKEKHILKKLLAAKSYAEIADELNISVNTVKTHIKHIYAKYEVNSKLELANKVNAGSPS</sequence>
<name>A0ABY8CCH5_9GAMM</name>
<proteinExistence type="predicted"/>
<keyword evidence="3" id="KW-0804">Transcription</keyword>
<dbReference type="EMBL" id="CP102381">
    <property type="protein sequence ID" value="WEJ63684.1"/>
    <property type="molecule type" value="Genomic_DNA"/>
</dbReference>
<dbReference type="SUPFAM" id="SSF46894">
    <property type="entry name" value="C-terminal effector domain of the bipartite response regulators"/>
    <property type="match status" value="1"/>
</dbReference>
<dbReference type="RefSeq" id="WP_275595939.1">
    <property type="nucleotide sequence ID" value="NZ_CP102381.1"/>
</dbReference>
<organism evidence="5 6">
    <name type="scientific">Thiomicrorhabdus lithotrophica</name>
    <dbReference type="NCBI Taxonomy" id="2949997"/>
    <lineage>
        <taxon>Bacteria</taxon>
        <taxon>Pseudomonadati</taxon>
        <taxon>Pseudomonadota</taxon>
        <taxon>Gammaproteobacteria</taxon>
        <taxon>Thiotrichales</taxon>
        <taxon>Piscirickettsiaceae</taxon>
        <taxon>Thiomicrorhabdus</taxon>
    </lineage>
</organism>
<evidence type="ECO:0000313" key="6">
    <source>
        <dbReference type="Proteomes" id="UP001222275"/>
    </source>
</evidence>
<keyword evidence="2" id="KW-0238">DNA-binding</keyword>
<dbReference type="PRINTS" id="PR00038">
    <property type="entry name" value="HTHLUXR"/>
</dbReference>
<dbReference type="Gene3D" id="1.10.10.10">
    <property type="entry name" value="Winged helix-like DNA-binding domain superfamily/Winged helix DNA-binding domain"/>
    <property type="match status" value="1"/>
</dbReference>
<dbReference type="CDD" id="cd06170">
    <property type="entry name" value="LuxR_C_like"/>
    <property type="match status" value="1"/>
</dbReference>
<feature type="domain" description="HTH luxR-type" evidence="4">
    <location>
        <begin position="192"/>
        <end position="257"/>
    </location>
</feature>
<gene>
    <name evidence="5" type="ORF">NR989_05375</name>
</gene>
<dbReference type="PROSITE" id="PS50043">
    <property type="entry name" value="HTH_LUXR_2"/>
    <property type="match status" value="1"/>
</dbReference>
<dbReference type="InterPro" id="IPR016032">
    <property type="entry name" value="Sig_transdc_resp-reg_C-effctor"/>
</dbReference>
<evidence type="ECO:0000256" key="3">
    <source>
        <dbReference type="ARBA" id="ARBA00023163"/>
    </source>
</evidence>
<evidence type="ECO:0000256" key="2">
    <source>
        <dbReference type="ARBA" id="ARBA00023125"/>
    </source>
</evidence>
<protein>
    <submittedName>
        <fullName evidence="5">Helix-turn-helix transcriptional regulator</fullName>
    </submittedName>
</protein>
<dbReference type="PANTHER" id="PTHR44688:SF16">
    <property type="entry name" value="DNA-BINDING TRANSCRIPTIONAL ACTIVATOR DEVR_DOSR"/>
    <property type="match status" value="1"/>
</dbReference>
<dbReference type="InterPro" id="IPR036388">
    <property type="entry name" value="WH-like_DNA-bd_sf"/>
</dbReference>
<dbReference type="Pfam" id="PF00196">
    <property type="entry name" value="GerE"/>
    <property type="match status" value="1"/>
</dbReference>
<reference evidence="5 6" key="1">
    <citation type="submission" date="2022-06" db="EMBL/GenBank/DDBJ databases">
        <title>Thiomicrohabdus sp. nov, an obligately chemolithoautotrophic, sulfur-oxidizing bacterium isolated from beach of Guanyin Mountain. Amoy.</title>
        <authorList>
            <person name="Zhu H."/>
        </authorList>
    </citation>
    <scope>NUCLEOTIDE SEQUENCE [LARGE SCALE GENOMIC DNA]</scope>
    <source>
        <strain evidence="5 6">XGS-01</strain>
    </source>
</reference>
<keyword evidence="1" id="KW-0805">Transcription regulation</keyword>
<evidence type="ECO:0000313" key="5">
    <source>
        <dbReference type="EMBL" id="WEJ63684.1"/>
    </source>
</evidence>
<evidence type="ECO:0000256" key="1">
    <source>
        <dbReference type="ARBA" id="ARBA00023015"/>
    </source>
</evidence>